<gene>
    <name evidence="1" type="ORF">BON30_28800</name>
</gene>
<dbReference type="AlphaFoldDB" id="A0A1L9B4X2"/>
<dbReference type="STRING" id="83449.BON30_28800"/>
<evidence type="ECO:0000313" key="1">
    <source>
        <dbReference type="EMBL" id="OJH37301.1"/>
    </source>
</evidence>
<reference evidence="1 2" key="2">
    <citation type="submission" date="2016-12" db="EMBL/GenBank/DDBJ databases">
        <title>Draft Genome Sequence of Cystobacter ferrugineus Strain Cbfe23.</title>
        <authorList>
            <person name="Akbar S."/>
            <person name="Dowd S.E."/>
            <person name="Stevens D.C."/>
        </authorList>
    </citation>
    <scope>NUCLEOTIDE SEQUENCE [LARGE SCALE GENOMIC DNA]</scope>
    <source>
        <strain evidence="1 2">Cbfe23</strain>
    </source>
</reference>
<keyword evidence="2" id="KW-1185">Reference proteome</keyword>
<comment type="caution">
    <text evidence="1">The sequence shown here is derived from an EMBL/GenBank/DDBJ whole genome shotgun (WGS) entry which is preliminary data.</text>
</comment>
<proteinExistence type="predicted"/>
<dbReference type="EMBL" id="MPIN01000008">
    <property type="protein sequence ID" value="OJH37301.1"/>
    <property type="molecule type" value="Genomic_DNA"/>
</dbReference>
<dbReference type="Proteomes" id="UP000182229">
    <property type="component" value="Unassembled WGS sequence"/>
</dbReference>
<dbReference type="SUPFAM" id="SSF160631">
    <property type="entry name" value="SMI1/KNR4-like"/>
    <property type="match status" value="1"/>
</dbReference>
<organism evidence="1 2">
    <name type="scientific">Cystobacter ferrugineus</name>
    <dbReference type="NCBI Taxonomy" id="83449"/>
    <lineage>
        <taxon>Bacteria</taxon>
        <taxon>Pseudomonadati</taxon>
        <taxon>Myxococcota</taxon>
        <taxon>Myxococcia</taxon>
        <taxon>Myxococcales</taxon>
        <taxon>Cystobacterineae</taxon>
        <taxon>Archangiaceae</taxon>
        <taxon>Cystobacter</taxon>
    </lineage>
</organism>
<evidence type="ECO:0000313" key="2">
    <source>
        <dbReference type="Proteomes" id="UP000182229"/>
    </source>
</evidence>
<reference evidence="2" key="1">
    <citation type="submission" date="2016-11" db="EMBL/GenBank/DDBJ databases">
        <authorList>
            <person name="Shukria A."/>
            <person name="Stevens D.C."/>
        </authorList>
    </citation>
    <scope>NUCLEOTIDE SEQUENCE [LARGE SCALE GENOMIC DNA]</scope>
    <source>
        <strain evidence="2">Cbfe23</strain>
    </source>
</reference>
<dbReference type="RefSeq" id="WP_071901637.1">
    <property type="nucleotide sequence ID" value="NZ_MPIN01000008.1"/>
</dbReference>
<sequence length="206" mass="23062">MDAVLLERFRALTKVSDKVVLYPGAELRMIMRTEGNLPGYLDPELVSFCKFTNGMNVLDCCFAGCKNREIGDVANNTLNLWKANDLLAGCFVGFMRTSSGAHFGYLSDFPGSAGTHPVAVLRNVREPGVLVLTTSISKFLESLVDEVEWTLEHDKKALRVAKEGWPMDLEYWLARDPALAELYKSGKLSKYYAESQTVREIVDRNL</sequence>
<dbReference type="OrthoDB" id="1094597at2"/>
<name>A0A1L9B4X2_9BACT</name>
<accession>A0A1L9B4X2</accession>
<evidence type="ECO:0008006" key="3">
    <source>
        <dbReference type="Google" id="ProtNLM"/>
    </source>
</evidence>
<protein>
    <recommendedName>
        <fullName evidence="3">Knr4/Smi1-like domain-containing protein</fullName>
    </recommendedName>
</protein>
<dbReference type="InterPro" id="IPR037883">
    <property type="entry name" value="Knr4/Smi1-like_sf"/>
</dbReference>